<dbReference type="EMBL" id="CAJNNW010027881">
    <property type="protein sequence ID" value="CAE8693575.1"/>
    <property type="molecule type" value="Genomic_DNA"/>
</dbReference>
<dbReference type="PROSITE" id="PS51192">
    <property type="entry name" value="HELICASE_ATP_BIND_1"/>
    <property type="match status" value="1"/>
</dbReference>
<gene>
    <name evidence="4" type="ORF">PGLA2088_LOCUS28438</name>
</gene>
<dbReference type="SMART" id="SM00487">
    <property type="entry name" value="DEXDc"/>
    <property type="match status" value="1"/>
</dbReference>
<proteinExistence type="predicted"/>
<keyword evidence="2" id="KW-1133">Transmembrane helix</keyword>
<protein>
    <recommendedName>
        <fullName evidence="3">Helicase ATP-binding domain-containing protein</fullName>
    </recommendedName>
</protein>
<dbReference type="Gene3D" id="3.40.50.10810">
    <property type="entry name" value="Tandem AAA-ATPase domain"/>
    <property type="match status" value="1"/>
</dbReference>
<dbReference type="AlphaFoldDB" id="A0A813K331"/>
<evidence type="ECO:0000313" key="4">
    <source>
        <dbReference type="EMBL" id="CAE8693575.1"/>
    </source>
</evidence>
<evidence type="ECO:0000256" key="1">
    <source>
        <dbReference type="SAM" id="MobiDB-lite"/>
    </source>
</evidence>
<feature type="region of interest" description="Disordered" evidence="1">
    <location>
        <begin position="403"/>
        <end position="511"/>
    </location>
</feature>
<name>A0A813K331_POLGL</name>
<dbReference type="SUPFAM" id="SSF52540">
    <property type="entry name" value="P-loop containing nucleoside triphosphate hydrolases"/>
    <property type="match status" value="1"/>
</dbReference>
<keyword evidence="2" id="KW-0472">Membrane</keyword>
<dbReference type="PANTHER" id="PTHR45629:SF7">
    <property type="entry name" value="DNA EXCISION REPAIR PROTEIN ERCC-6-RELATED"/>
    <property type="match status" value="1"/>
</dbReference>
<dbReference type="GO" id="GO:0005524">
    <property type="term" value="F:ATP binding"/>
    <property type="evidence" value="ECO:0007669"/>
    <property type="project" value="InterPro"/>
</dbReference>
<reference evidence="4" key="1">
    <citation type="submission" date="2021-02" db="EMBL/GenBank/DDBJ databases">
        <authorList>
            <person name="Dougan E. K."/>
            <person name="Rhodes N."/>
            <person name="Thang M."/>
            <person name="Chan C."/>
        </authorList>
    </citation>
    <scope>NUCLEOTIDE SEQUENCE</scope>
</reference>
<feature type="compositionally biased region" description="Acidic residues" evidence="1">
    <location>
        <begin position="430"/>
        <end position="477"/>
    </location>
</feature>
<dbReference type="InterPro" id="IPR014001">
    <property type="entry name" value="Helicase_ATP-bd"/>
</dbReference>
<evidence type="ECO:0000256" key="2">
    <source>
        <dbReference type="SAM" id="Phobius"/>
    </source>
</evidence>
<feature type="domain" description="Helicase ATP-binding" evidence="3">
    <location>
        <begin position="619"/>
        <end position="823"/>
    </location>
</feature>
<organism evidence="4 5">
    <name type="scientific">Polarella glacialis</name>
    <name type="common">Dinoflagellate</name>
    <dbReference type="NCBI Taxonomy" id="89957"/>
    <lineage>
        <taxon>Eukaryota</taxon>
        <taxon>Sar</taxon>
        <taxon>Alveolata</taxon>
        <taxon>Dinophyceae</taxon>
        <taxon>Suessiales</taxon>
        <taxon>Suessiaceae</taxon>
        <taxon>Polarella</taxon>
    </lineage>
</organism>
<dbReference type="InterPro" id="IPR000330">
    <property type="entry name" value="SNF2_N"/>
</dbReference>
<feature type="transmembrane region" description="Helical" evidence="2">
    <location>
        <begin position="176"/>
        <end position="196"/>
    </location>
</feature>
<evidence type="ECO:0000313" key="5">
    <source>
        <dbReference type="Proteomes" id="UP000626109"/>
    </source>
</evidence>
<dbReference type="InterPro" id="IPR027417">
    <property type="entry name" value="P-loop_NTPase"/>
</dbReference>
<accession>A0A813K331</accession>
<dbReference type="PANTHER" id="PTHR45629">
    <property type="entry name" value="SNF2/RAD54 FAMILY MEMBER"/>
    <property type="match status" value="1"/>
</dbReference>
<evidence type="ECO:0000259" key="3">
    <source>
        <dbReference type="PROSITE" id="PS51192"/>
    </source>
</evidence>
<dbReference type="InterPro" id="IPR050496">
    <property type="entry name" value="SNF2_RAD54_helicase_repair"/>
</dbReference>
<dbReference type="Pfam" id="PF00176">
    <property type="entry name" value="SNF2-rel_dom"/>
    <property type="match status" value="1"/>
</dbReference>
<sequence length="879" mass="97318">MCKGDIASTLRPVPLRGSEIPTYVFCRDGWFADDQNDCELEHLMEVLKKLRYVESMPAHLEQRLAEPTKGTVRSISRYGFKAFLQSQRQDATVAQELRASSRSPALGSLVRMSLLWSGAAVGAVTQATASGGKTAQSALQVSMAPRAGLVDEKRQTVGGSEDDAIVAKVRSCQLRLGVLTAFFITVYLCLFDTWLLRDCNAIMFQMRSHSATHVIRVPAGASLARSLSDQDLIILAEAQLSGSVSHGSLLKLFTVLLAVPALKQSRTFFLRVECRLRVSERYRRLLFKLKVSQDLLSSQSQLQPQGSLHGAQDSLAAELSLPYYLLPNRGIISRGTAVKRYPLRKIRGKEMTSVFIVRDVKQISHAVVKHPRSLVSGTSAAVYQQLVQCTSRRLLSKAQLSLSQAHEDARKDEVVAVEQPEQMERVKIEDIEEAEEGEEEGEEAEEDEEDEEGEEAEEGEEEAAEEAEEAEEEEEGEDGTKSEDPSRSAPSKCLEERSRPSKRRRASQLEEALGDVDDCEWPLLLVWRGEGGSGNKPPPGVTMSCLQDGLAYQRANRTAAVKVSPGELLLALAGAHPRWVLDGLLAASLKELLRPSPMLEVRPQWGLRPHQEEGYRWLMSRAASGLGCVLADAMGLGKTRQAISYLLGIRAGLKPRDPSDARTPGTVPDLRVPDGKPPVAWERALVLAPAILVRGDDSVWQKELREASALWREPLRVWQWHGERACDLRSVAHTSQWTGPMLELFDVVVTSYESFLMNHEQFLRESWTVVILDEAQSIKNHASQTAAAVKRLVAAPYRLALTGTPIENSIDDIHSILQFVEPDCAGSLSDFRQRFPDSDEGRSSLRRLLQSVTLRREGGEAVKMVAKEEVEVLGPKADF</sequence>
<feature type="compositionally biased region" description="Basic and acidic residues" evidence="1">
    <location>
        <begin position="405"/>
        <end position="414"/>
    </location>
</feature>
<keyword evidence="2" id="KW-0812">Transmembrane</keyword>
<dbReference type="InterPro" id="IPR038718">
    <property type="entry name" value="SNF2-like_sf"/>
</dbReference>
<comment type="caution">
    <text evidence="4">The sequence shown here is derived from an EMBL/GenBank/DDBJ whole genome shotgun (WGS) entry which is preliminary data.</text>
</comment>
<dbReference type="Proteomes" id="UP000626109">
    <property type="component" value="Unassembled WGS sequence"/>
</dbReference>